<name>A0A411HI29_9GAMM</name>
<keyword evidence="2" id="KW-1185">Reference proteome</keyword>
<protein>
    <submittedName>
        <fullName evidence="1">Uncharacterized protein</fullName>
    </submittedName>
</protein>
<evidence type="ECO:0000313" key="1">
    <source>
        <dbReference type="EMBL" id="QBB70141.1"/>
    </source>
</evidence>
<accession>A0A411HI29</accession>
<dbReference type="RefSeq" id="WP_129832400.1">
    <property type="nucleotide sequence ID" value="NZ_CP035704.1"/>
</dbReference>
<gene>
    <name evidence="1" type="ORF">ELE36_07050</name>
</gene>
<sequence length="102" mass="11028">MAIAIGFFGKGKNDDNHTALRDVRFTHRNCTHPVLQRDGRTSRSRIVLTCACSFEVIIPVASPALEAILKTARDGTIRPLPAGTITSNRTSPIAVYRAALPA</sequence>
<dbReference type="KEGG" id="xbc:ELE36_07050"/>
<dbReference type="EMBL" id="CP035704">
    <property type="protein sequence ID" value="QBB70141.1"/>
    <property type="molecule type" value="Genomic_DNA"/>
</dbReference>
<organism evidence="1 2">
    <name type="scientific">Pseudolysobacter antarcticus</name>
    <dbReference type="NCBI Taxonomy" id="2511995"/>
    <lineage>
        <taxon>Bacteria</taxon>
        <taxon>Pseudomonadati</taxon>
        <taxon>Pseudomonadota</taxon>
        <taxon>Gammaproteobacteria</taxon>
        <taxon>Lysobacterales</taxon>
        <taxon>Rhodanobacteraceae</taxon>
        <taxon>Pseudolysobacter</taxon>
    </lineage>
</organism>
<evidence type="ECO:0000313" key="2">
    <source>
        <dbReference type="Proteomes" id="UP000291562"/>
    </source>
</evidence>
<dbReference type="AlphaFoldDB" id="A0A411HI29"/>
<proteinExistence type="predicted"/>
<reference evidence="1 2" key="1">
    <citation type="submission" date="2019-01" db="EMBL/GenBank/DDBJ databases">
        <title>Pseudolysobacter antarctica gen. nov., sp. nov., isolated from Fildes Peninsula, Antarctica.</title>
        <authorList>
            <person name="Wei Z."/>
            <person name="Peng F."/>
        </authorList>
    </citation>
    <scope>NUCLEOTIDE SEQUENCE [LARGE SCALE GENOMIC DNA]</scope>
    <source>
        <strain evidence="1 2">AQ6-296</strain>
    </source>
</reference>
<dbReference type="Proteomes" id="UP000291562">
    <property type="component" value="Chromosome"/>
</dbReference>